<reference evidence="2" key="1">
    <citation type="submission" date="2021-01" db="EMBL/GenBank/DDBJ databases">
        <authorList>
            <person name="Corre E."/>
            <person name="Pelletier E."/>
            <person name="Niang G."/>
            <person name="Scheremetjew M."/>
            <person name="Finn R."/>
            <person name="Kale V."/>
            <person name="Holt S."/>
            <person name="Cochrane G."/>
            <person name="Meng A."/>
            <person name="Brown T."/>
            <person name="Cohen L."/>
        </authorList>
    </citation>
    <scope>NUCLEOTIDE SEQUENCE</scope>
    <source>
        <strain evidence="2">CCMP1452</strain>
    </source>
</reference>
<accession>A0A7S2WEW7</accession>
<gene>
    <name evidence="2" type="ORF">EANT1437_LOCUS10243</name>
</gene>
<name>A0A7S2WEW7_9STRA</name>
<feature type="region of interest" description="Disordered" evidence="1">
    <location>
        <begin position="12"/>
        <end position="31"/>
    </location>
</feature>
<sequence>MTTLKQYPFLPLRTPPLPPLPNSNKPERRFGPPLSIPSTLPSIPLIMEPSSNTSVNARVDKTVLQECMLGHCLLRLLHHIVVIRIKHPTTAIFIQRIDWKSEYRRAHMHWSTSIQYDKSKIYTYVRIVFSIYTAKT</sequence>
<evidence type="ECO:0000256" key="1">
    <source>
        <dbReference type="SAM" id="MobiDB-lite"/>
    </source>
</evidence>
<protein>
    <submittedName>
        <fullName evidence="2">Uncharacterized protein</fullName>
    </submittedName>
</protein>
<dbReference type="AlphaFoldDB" id="A0A7S2WEW7"/>
<organism evidence="2">
    <name type="scientific">Eucampia antarctica</name>
    <dbReference type="NCBI Taxonomy" id="49252"/>
    <lineage>
        <taxon>Eukaryota</taxon>
        <taxon>Sar</taxon>
        <taxon>Stramenopiles</taxon>
        <taxon>Ochrophyta</taxon>
        <taxon>Bacillariophyta</taxon>
        <taxon>Mediophyceae</taxon>
        <taxon>Biddulphiophycidae</taxon>
        <taxon>Hemiaulales</taxon>
        <taxon>Hemiaulaceae</taxon>
        <taxon>Eucampia</taxon>
    </lineage>
</organism>
<proteinExistence type="predicted"/>
<dbReference type="EMBL" id="HBHI01019999">
    <property type="protein sequence ID" value="CAD9683143.1"/>
    <property type="molecule type" value="Transcribed_RNA"/>
</dbReference>
<evidence type="ECO:0000313" key="2">
    <source>
        <dbReference type="EMBL" id="CAD9683143.1"/>
    </source>
</evidence>